<keyword evidence="6" id="KW-0804">Transcription</keyword>
<feature type="compositionally biased region" description="Pro residues" evidence="8">
    <location>
        <begin position="214"/>
        <end position="225"/>
    </location>
</feature>
<dbReference type="EMBL" id="AOKY01000108">
    <property type="protein sequence ID" value="KDB26717.1"/>
    <property type="molecule type" value="Genomic_DNA"/>
</dbReference>
<keyword evidence="2" id="KW-0479">Metal-binding</keyword>
<feature type="compositionally biased region" description="Polar residues" evidence="8">
    <location>
        <begin position="731"/>
        <end position="744"/>
    </location>
</feature>
<protein>
    <recommendedName>
        <fullName evidence="9">Zn(2)-C6 fungal-type domain-containing protein</fullName>
    </recommendedName>
</protein>
<evidence type="ECO:0000313" key="11">
    <source>
        <dbReference type="Proteomes" id="UP000024533"/>
    </source>
</evidence>
<dbReference type="HOGENOM" id="CLU_006524_0_1_1"/>
<evidence type="ECO:0000256" key="3">
    <source>
        <dbReference type="ARBA" id="ARBA00022833"/>
    </source>
</evidence>
<dbReference type="AlphaFoldDB" id="A0A059JGZ6"/>
<evidence type="ECO:0000313" key="10">
    <source>
        <dbReference type="EMBL" id="KDB26717.1"/>
    </source>
</evidence>
<dbReference type="InterPro" id="IPR007219">
    <property type="entry name" value="XnlR_reg_dom"/>
</dbReference>
<dbReference type="PROSITE" id="PS00463">
    <property type="entry name" value="ZN2_CY6_FUNGAL_1"/>
    <property type="match status" value="1"/>
</dbReference>
<feature type="compositionally biased region" description="Low complexity" evidence="8">
    <location>
        <begin position="58"/>
        <end position="77"/>
    </location>
</feature>
<evidence type="ECO:0000256" key="5">
    <source>
        <dbReference type="ARBA" id="ARBA00023125"/>
    </source>
</evidence>
<keyword evidence="7" id="KW-0539">Nucleus</keyword>
<feature type="compositionally biased region" description="Polar residues" evidence="8">
    <location>
        <begin position="751"/>
        <end position="788"/>
    </location>
</feature>
<proteinExistence type="predicted"/>
<gene>
    <name evidence="10" type="ORF">H109_01525</name>
</gene>
<dbReference type="GO" id="GO:0006351">
    <property type="term" value="P:DNA-templated transcription"/>
    <property type="evidence" value="ECO:0007669"/>
    <property type="project" value="InterPro"/>
</dbReference>
<keyword evidence="3" id="KW-0862">Zinc</keyword>
<feature type="region of interest" description="Disordered" evidence="8">
    <location>
        <begin position="1"/>
        <end position="79"/>
    </location>
</feature>
<dbReference type="SUPFAM" id="SSF57701">
    <property type="entry name" value="Zn2/Cys6 DNA-binding domain"/>
    <property type="match status" value="1"/>
</dbReference>
<dbReference type="OMA" id="IYMHEIG"/>
<evidence type="ECO:0000256" key="8">
    <source>
        <dbReference type="SAM" id="MobiDB-lite"/>
    </source>
</evidence>
<reference evidence="10 11" key="1">
    <citation type="submission" date="2014-02" db="EMBL/GenBank/DDBJ databases">
        <title>The Genome Sequence of Trichophyton interdigitale MR816.</title>
        <authorList>
            <consortium name="The Broad Institute Genomics Platform"/>
            <person name="Cuomo C.A."/>
            <person name="White T.C."/>
            <person name="Graser Y."/>
            <person name="Martinez-Rossi N."/>
            <person name="Heitman J."/>
            <person name="Young S.K."/>
            <person name="Zeng Q."/>
            <person name="Gargeya S."/>
            <person name="Abouelleil A."/>
            <person name="Alvarado L."/>
            <person name="Chapman S.B."/>
            <person name="Gainer-Dewar J."/>
            <person name="Goldberg J."/>
            <person name="Griggs A."/>
            <person name="Gujja S."/>
            <person name="Hansen M."/>
            <person name="Howarth C."/>
            <person name="Imamovic A."/>
            <person name="Larimer J."/>
            <person name="Martinez D."/>
            <person name="Murphy C."/>
            <person name="Pearson M.D."/>
            <person name="Persinoti G."/>
            <person name="Poon T."/>
            <person name="Priest M."/>
            <person name="Roberts A.D."/>
            <person name="Saif S."/>
            <person name="Shea T.D."/>
            <person name="Sykes S.N."/>
            <person name="Wortman J."/>
            <person name="Nusbaum C."/>
            <person name="Birren B."/>
        </authorList>
    </citation>
    <scope>NUCLEOTIDE SEQUENCE [LARGE SCALE GENOMIC DNA]</scope>
    <source>
        <strain evidence="10 11">MR816</strain>
    </source>
</reference>
<dbReference type="Gene3D" id="4.10.240.10">
    <property type="entry name" value="Zn(2)-C6 fungal-type DNA-binding domain"/>
    <property type="match status" value="1"/>
</dbReference>
<dbReference type="PANTHER" id="PTHR31845">
    <property type="entry name" value="FINGER DOMAIN PROTEIN, PUTATIVE-RELATED"/>
    <property type="match status" value="1"/>
</dbReference>
<name>A0A059JGZ6_TRIIM</name>
<comment type="caution">
    <text evidence="10">The sequence shown here is derived from an EMBL/GenBank/DDBJ whole genome shotgun (WGS) entry which is preliminary data.</text>
</comment>
<dbReference type="FunFam" id="4.10.240.10:FF:000003">
    <property type="entry name" value="C6 transcription factor (Leu3)"/>
    <property type="match status" value="1"/>
</dbReference>
<evidence type="ECO:0000256" key="4">
    <source>
        <dbReference type="ARBA" id="ARBA00023015"/>
    </source>
</evidence>
<dbReference type="OrthoDB" id="8062037at2759"/>
<dbReference type="CDD" id="cd12148">
    <property type="entry name" value="fungal_TF_MHR"/>
    <property type="match status" value="1"/>
</dbReference>
<dbReference type="InterPro" id="IPR051089">
    <property type="entry name" value="prtT"/>
</dbReference>
<feature type="compositionally biased region" description="Polar residues" evidence="8">
    <location>
        <begin position="8"/>
        <end position="27"/>
    </location>
</feature>
<dbReference type="GO" id="GO:0000981">
    <property type="term" value="F:DNA-binding transcription factor activity, RNA polymerase II-specific"/>
    <property type="evidence" value="ECO:0007669"/>
    <property type="project" value="InterPro"/>
</dbReference>
<keyword evidence="4" id="KW-0805">Transcription regulation</keyword>
<dbReference type="CDD" id="cd00067">
    <property type="entry name" value="GAL4"/>
    <property type="match status" value="1"/>
</dbReference>
<keyword evidence="11" id="KW-1185">Reference proteome</keyword>
<dbReference type="InterPro" id="IPR001138">
    <property type="entry name" value="Zn2Cys6_DnaBD"/>
</dbReference>
<evidence type="ECO:0000256" key="6">
    <source>
        <dbReference type="ARBA" id="ARBA00023163"/>
    </source>
</evidence>
<feature type="region of interest" description="Disordered" evidence="8">
    <location>
        <begin position="150"/>
        <end position="261"/>
    </location>
</feature>
<dbReference type="GO" id="GO:0000976">
    <property type="term" value="F:transcription cis-regulatory region binding"/>
    <property type="evidence" value="ECO:0007669"/>
    <property type="project" value="TreeGrafter"/>
</dbReference>
<evidence type="ECO:0000256" key="2">
    <source>
        <dbReference type="ARBA" id="ARBA00022723"/>
    </source>
</evidence>
<sequence length="918" mass="100161">MEVEYPPSNASAQDASSPSATSTSHRGSPSLIPPPSDSRTNSNEATAGTDGSKSAQYNNNNPPTAGPAPDAAPSDPLADLKRPRACEACRQLKVRCDPDQDHPDGSCKRCVKANRRCIVTVPTRKRQKKADSRVAELERKIDALTATLQASRAKSYPSDLNDSGPPQHVERSWSGSSRWSSQRPVSGGANPSGPVGMAGSKRSSNGDIRSIPGMRPPAILPPPKSPSSHATFVNTWLHGESPNKQESSWPAFLPESSAGRRPDHEYADVIDRGIIDQETAAKAFTHYVKNMAPLMPAVVFPPGTKMGDVRRETPILFLSVLSVSIASCAPSLEPALTSEMHKIFADRIVVRGEKSLELMQALVIASLWYMPPEHYEELKFYLLIHLAAIMGTDMGMNRRSKPQAQSSEIIKELMSRKAIFVDPQSLDGRRAWMGCYFLAVNASMGLRRPLLTRWNTYMDESVKLLLESPDAYPSDRALVEWVKLAHIGEEIGFQFSMDDPLTNISIDEPRVQFALKGFETRLDEWRKEVPSKVYSSVMEHYEQVLSIYMHEIGMHIDHNIDDFKPPFLPGLAEESQANLGTAAHVNALTACLTSIHRVLDLFGTMDRFLMSCLPTIHFVRTSYACVALIKLYSVASSPGSRLANVFSTADFKVEASLNNLINHLHTCNEGNQSRVGLRFSLIIGMLKAWYAKRKDKKADVPLPPFLQPRASKSEKTAPAATATGADDDTNKSAPLRNSSTSNTPGEAAVQYPSSTATTKQAVQQSPNKAAQNNISQPCGTNTPGQAIVTSPGEITTASAATSIRTYGPSGLSQPASSSGDWPPFVSHNQMSTNPYTTTAPCESSIQQQYMNPTFGQNENFVSQAGFNNVPSTGMDQQIPTWGHGTIPDADLSAVMTFHPSLWDEELFQLSLEGFEGVF</sequence>
<feature type="domain" description="Zn(2)-C6 fungal-type" evidence="9">
    <location>
        <begin position="85"/>
        <end position="119"/>
    </location>
</feature>
<evidence type="ECO:0000256" key="1">
    <source>
        <dbReference type="ARBA" id="ARBA00004123"/>
    </source>
</evidence>
<comment type="subcellular location">
    <subcellularLocation>
        <location evidence="1">Nucleus</location>
    </subcellularLocation>
</comment>
<dbReference type="GO" id="GO:0001216">
    <property type="term" value="F:DNA-binding transcription activator activity"/>
    <property type="evidence" value="ECO:0007669"/>
    <property type="project" value="UniProtKB-ARBA"/>
</dbReference>
<dbReference type="GO" id="GO:0005634">
    <property type="term" value="C:nucleus"/>
    <property type="evidence" value="ECO:0007669"/>
    <property type="project" value="UniProtKB-SubCell"/>
</dbReference>
<keyword evidence="5" id="KW-0238">DNA-binding</keyword>
<dbReference type="PROSITE" id="PS50048">
    <property type="entry name" value="ZN2_CY6_FUNGAL_2"/>
    <property type="match status" value="1"/>
</dbReference>
<dbReference type="Proteomes" id="UP000024533">
    <property type="component" value="Unassembled WGS sequence"/>
</dbReference>
<dbReference type="InterPro" id="IPR036864">
    <property type="entry name" value="Zn2-C6_fun-type_DNA-bd_sf"/>
</dbReference>
<evidence type="ECO:0000259" key="9">
    <source>
        <dbReference type="PROSITE" id="PS50048"/>
    </source>
</evidence>
<accession>A0A059JGZ6</accession>
<dbReference type="SMART" id="SM00066">
    <property type="entry name" value="GAL4"/>
    <property type="match status" value="1"/>
</dbReference>
<dbReference type="Pfam" id="PF04082">
    <property type="entry name" value="Fungal_trans"/>
    <property type="match status" value="1"/>
</dbReference>
<organism evidence="10 11">
    <name type="scientific">Trichophyton interdigitale (strain MR816)</name>
    <dbReference type="NCBI Taxonomy" id="1215338"/>
    <lineage>
        <taxon>Eukaryota</taxon>
        <taxon>Fungi</taxon>
        <taxon>Dikarya</taxon>
        <taxon>Ascomycota</taxon>
        <taxon>Pezizomycotina</taxon>
        <taxon>Eurotiomycetes</taxon>
        <taxon>Eurotiomycetidae</taxon>
        <taxon>Onygenales</taxon>
        <taxon>Arthrodermataceae</taxon>
        <taxon>Trichophyton</taxon>
    </lineage>
</organism>
<dbReference type="STRING" id="1215338.A0A059JGZ6"/>
<feature type="region of interest" description="Disordered" evidence="8">
    <location>
        <begin position="700"/>
        <end position="789"/>
    </location>
</feature>
<feature type="compositionally biased region" description="Polar residues" evidence="8">
    <location>
        <begin position="37"/>
        <end position="57"/>
    </location>
</feature>
<dbReference type="GO" id="GO:0008270">
    <property type="term" value="F:zinc ion binding"/>
    <property type="evidence" value="ECO:0007669"/>
    <property type="project" value="InterPro"/>
</dbReference>
<dbReference type="PANTHER" id="PTHR31845:SF39">
    <property type="entry name" value="TRANSCRIPTION FACTOR PBCR-RELATED"/>
    <property type="match status" value="1"/>
</dbReference>
<feature type="compositionally biased region" description="Low complexity" evidence="8">
    <location>
        <begin position="172"/>
        <end position="181"/>
    </location>
</feature>
<evidence type="ECO:0000256" key="7">
    <source>
        <dbReference type="ARBA" id="ARBA00023242"/>
    </source>
</evidence>
<dbReference type="Pfam" id="PF00172">
    <property type="entry name" value="Zn_clus"/>
    <property type="match status" value="1"/>
</dbReference>